<name>A0A8J8NE85_HALGN</name>
<dbReference type="GO" id="GO:0004674">
    <property type="term" value="F:protein serine/threonine kinase activity"/>
    <property type="evidence" value="ECO:0007669"/>
    <property type="project" value="UniProtKB-KW"/>
</dbReference>
<dbReference type="SUPFAM" id="SSF56112">
    <property type="entry name" value="Protein kinase-like (PK-like)"/>
    <property type="match status" value="1"/>
</dbReference>
<dbReference type="AlphaFoldDB" id="A0A8J8NE85"/>
<evidence type="ECO:0000256" key="2">
    <source>
        <dbReference type="ARBA" id="ARBA00022527"/>
    </source>
</evidence>
<evidence type="ECO:0000259" key="10">
    <source>
        <dbReference type="PROSITE" id="PS50011"/>
    </source>
</evidence>
<evidence type="ECO:0000256" key="3">
    <source>
        <dbReference type="ARBA" id="ARBA00022679"/>
    </source>
</evidence>
<dbReference type="Gene3D" id="1.10.510.10">
    <property type="entry name" value="Transferase(Phosphotransferase) domain 1"/>
    <property type="match status" value="1"/>
</dbReference>
<evidence type="ECO:0000256" key="7">
    <source>
        <dbReference type="ARBA" id="ARBA00047899"/>
    </source>
</evidence>
<dbReference type="InterPro" id="IPR000719">
    <property type="entry name" value="Prot_kinase_dom"/>
</dbReference>
<dbReference type="InterPro" id="IPR011009">
    <property type="entry name" value="Kinase-like_dom_sf"/>
</dbReference>
<dbReference type="OrthoDB" id="248923at2759"/>
<dbReference type="PROSITE" id="PS50011">
    <property type="entry name" value="PROTEIN_KINASE_DOM"/>
    <property type="match status" value="1"/>
</dbReference>
<evidence type="ECO:0000256" key="5">
    <source>
        <dbReference type="ARBA" id="ARBA00022777"/>
    </source>
</evidence>
<dbReference type="PANTHER" id="PTHR44899:SF3">
    <property type="entry name" value="SERINE_THREONINE-PROTEIN KINASE NEK1"/>
    <property type="match status" value="1"/>
</dbReference>
<keyword evidence="4" id="KW-0547">Nucleotide-binding</keyword>
<protein>
    <recommendedName>
        <fullName evidence="1">non-specific serine/threonine protein kinase</fullName>
        <ecNumber evidence="1">2.7.11.1</ecNumber>
    </recommendedName>
</protein>
<keyword evidence="3" id="KW-0808">Transferase</keyword>
<evidence type="ECO:0000313" key="12">
    <source>
        <dbReference type="Proteomes" id="UP000785679"/>
    </source>
</evidence>
<accession>A0A8J8NE85</accession>
<dbReference type="EC" id="2.7.11.1" evidence="1"/>
<evidence type="ECO:0000256" key="8">
    <source>
        <dbReference type="ARBA" id="ARBA00048679"/>
    </source>
</evidence>
<comment type="catalytic activity">
    <reaction evidence="8">
        <text>L-seryl-[protein] + ATP = O-phospho-L-seryl-[protein] + ADP + H(+)</text>
        <dbReference type="Rhea" id="RHEA:17989"/>
        <dbReference type="Rhea" id="RHEA-COMP:9863"/>
        <dbReference type="Rhea" id="RHEA-COMP:11604"/>
        <dbReference type="ChEBI" id="CHEBI:15378"/>
        <dbReference type="ChEBI" id="CHEBI:29999"/>
        <dbReference type="ChEBI" id="CHEBI:30616"/>
        <dbReference type="ChEBI" id="CHEBI:83421"/>
        <dbReference type="ChEBI" id="CHEBI:456216"/>
        <dbReference type="EC" id="2.7.11.1"/>
    </reaction>
</comment>
<keyword evidence="5" id="KW-0418">Kinase</keyword>
<sequence length="316" mass="35563">MAHRDIKPDNILIVGEEAGGIAKLGDFGTVKDLSFTSRHTYVVGTPMYFAPERLGNRYQEEADVWAMGLVLYEMVSGGDFPFEYDFRKGNLDDYMKKLPHLPIKQMPPNISPSCQNLIRRMLEINPAKRPNIFNVLQSSIIQERIKFITEEDFLGTEIADRIRQQLIDLHLYHAQISKVEEQKQIPVTPSTISTTQYSATSSTQQSVPLSPLLRNNSQSPPSSNQLPNFLSLLRRNSQNLGMITSFRKSGNEGAINQLMLLLSMASIQNAQQAIQIQAEKLSNCLLKAFQISLAEVSTMANAWRESGMAMECYFAL</sequence>
<keyword evidence="12" id="KW-1185">Reference proteome</keyword>
<organism evidence="11 12">
    <name type="scientific">Halteria grandinella</name>
    <dbReference type="NCBI Taxonomy" id="5974"/>
    <lineage>
        <taxon>Eukaryota</taxon>
        <taxon>Sar</taxon>
        <taxon>Alveolata</taxon>
        <taxon>Ciliophora</taxon>
        <taxon>Intramacronucleata</taxon>
        <taxon>Spirotrichea</taxon>
        <taxon>Stichotrichia</taxon>
        <taxon>Sporadotrichida</taxon>
        <taxon>Halteriidae</taxon>
        <taxon>Halteria</taxon>
    </lineage>
</organism>
<gene>
    <name evidence="11" type="ORF">FGO68_gene5487</name>
</gene>
<dbReference type="InterPro" id="IPR008271">
    <property type="entry name" value="Ser/Thr_kinase_AS"/>
</dbReference>
<evidence type="ECO:0000256" key="9">
    <source>
        <dbReference type="SAM" id="MobiDB-lite"/>
    </source>
</evidence>
<dbReference type="Pfam" id="PF00069">
    <property type="entry name" value="Pkinase"/>
    <property type="match status" value="1"/>
</dbReference>
<evidence type="ECO:0000256" key="1">
    <source>
        <dbReference type="ARBA" id="ARBA00012513"/>
    </source>
</evidence>
<comment type="catalytic activity">
    <reaction evidence="7">
        <text>L-threonyl-[protein] + ATP = O-phospho-L-threonyl-[protein] + ADP + H(+)</text>
        <dbReference type="Rhea" id="RHEA:46608"/>
        <dbReference type="Rhea" id="RHEA-COMP:11060"/>
        <dbReference type="Rhea" id="RHEA-COMP:11605"/>
        <dbReference type="ChEBI" id="CHEBI:15378"/>
        <dbReference type="ChEBI" id="CHEBI:30013"/>
        <dbReference type="ChEBI" id="CHEBI:30616"/>
        <dbReference type="ChEBI" id="CHEBI:61977"/>
        <dbReference type="ChEBI" id="CHEBI:456216"/>
        <dbReference type="EC" id="2.7.11.1"/>
    </reaction>
</comment>
<keyword evidence="6" id="KW-0067">ATP-binding</keyword>
<dbReference type="GO" id="GO:0005524">
    <property type="term" value="F:ATP binding"/>
    <property type="evidence" value="ECO:0007669"/>
    <property type="project" value="UniProtKB-KW"/>
</dbReference>
<proteinExistence type="predicted"/>
<dbReference type="InterPro" id="IPR051131">
    <property type="entry name" value="NEK_Ser/Thr_kinase_NIMA"/>
</dbReference>
<evidence type="ECO:0000256" key="6">
    <source>
        <dbReference type="ARBA" id="ARBA00022840"/>
    </source>
</evidence>
<dbReference type="PROSITE" id="PS00108">
    <property type="entry name" value="PROTEIN_KINASE_ST"/>
    <property type="match status" value="1"/>
</dbReference>
<dbReference type="SMART" id="SM00220">
    <property type="entry name" value="S_TKc"/>
    <property type="match status" value="1"/>
</dbReference>
<evidence type="ECO:0000313" key="11">
    <source>
        <dbReference type="EMBL" id="TNV73347.1"/>
    </source>
</evidence>
<evidence type="ECO:0000256" key="4">
    <source>
        <dbReference type="ARBA" id="ARBA00022741"/>
    </source>
</evidence>
<feature type="domain" description="Protein kinase" evidence="10">
    <location>
        <begin position="1"/>
        <end position="141"/>
    </location>
</feature>
<dbReference type="Proteomes" id="UP000785679">
    <property type="component" value="Unassembled WGS sequence"/>
</dbReference>
<reference evidence="11" key="1">
    <citation type="submission" date="2019-06" db="EMBL/GenBank/DDBJ databases">
        <authorList>
            <person name="Zheng W."/>
        </authorList>
    </citation>
    <scope>NUCLEOTIDE SEQUENCE</scope>
    <source>
        <strain evidence="11">QDHG01</strain>
    </source>
</reference>
<dbReference type="PANTHER" id="PTHR44899">
    <property type="entry name" value="CAMK FAMILY PROTEIN KINASE"/>
    <property type="match status" value="1"/>
</dbReference>
<comment type="caution">
    <text evidence="11">The sequence shown here is derived from an EMBL/GenBank/DDBJ whole genome shotgun (WGS) entry which is preliminary data.</text>
</comment>
<feature type="region of interest" description="Disordered" evidence="9">
    <location>
        <begin position="196"/>
        <end position="225"/>
    </location>
</feature>
<dbReference type="EMBL" id="RRYP01019147">
    <property type="protein sequence ID" value="TNV73347.1"/>
    <property type="molecule type" value="Genomic_DNA"/>
</dbReference>
<keyword evidence="2" id="KW-0723">Serine/threonine-protein kinase</keyword>